<evidence type="ECO:0000256" key="3">
    <source>
        <dbReference type="SAM" id="MobiDB-lite"/>
    </source>
</evidence>
<sequence>MARRNPRPGFAFNSIAAIVRPIMAVLCKRDWRGKENLPETGGALIVANHYSFFDPISLGHFVVANGRTPRFTAKAGVFKNPVLGRLFKAAGQIPVQRDSRDAVKALLAAQDAVKNGETVVFYPEGTMTKDPDLWPMEGRTGAARIALRTGVPVIPVAQWGAQEVFAPYSTKPQFFPRKTLKVVAGPALDLSRWAGRTRDRIAEQEVTDYIMDEITKLLEGLRGEKAPAVRYQPPRSLDSAAAAAPAETTPAPAVPAVPAESVPAEETVPAETAPGTSAEAAE</sequence>
<reference evidence="5" key="1">
    <citation type="submission" date="2021-04" db="EMBL/GenBank/DDBJ databases">
        <title>Genome based classification of Actinospica acidithermotolerans sp. nov., an actinobacterium isolated from an Indonesian hot spring.</title>
        <authorList>
            <person name="Kusuma A.B."/>
            <person name="Putra K.E."/>
            <person name="Nafisah S."/>
            <person name="Loh J."/>
            <person name="Nouioui I."/>
            <person name="Goodfellow M."/>
        </authorList>
    </citation>
    <scope>NUCLEOTIDE SEQUENCE</scope>
    <source>
        <strain evidence="5">CSCA 57</strain>
    </source>
</reference>
<dbReference type="Proteomes" id="UP000675781">
    <property type="component" value="Unassembled WGS sequence"/>
</dbReference>
<dbReference type="InterPro" id="IPR002123">
    <property type="entry name" value="Plipid/glycerol_acylTrfase"/>
</dbReference>
<dbReference type="GO" id="GO:0003841">
    <property type="term" value="F:1-acylglycerol-3-phosphate O-acyltransferase activity"/>
    <property type="evidence" value="ECO:0007669"/>
    <property type="project" value="TreeGrafter"/>
</dbReference>
<dbReference type="GO" id="GO:0006654">
    <property type="term" value="P:phosphatidic acid biosynthetic process"/>
    <property type="evidence" value="ECO:0007669"/>
    <property type="project" value="TreeGrafter"/>
</dbReference>
<evidence type="ECO:0000256" key="1">
    <source>
        <dbReference type="ARBA" id="ARBA00022679"/>
    </source>
</evidence>
<evidence type="ECO:0000256" key="2">
    <source>
        <dbReference type="ARBA" id="ARBA00023315"/>
    </source>
</evidence>
<organism evidence="5 6">
    <name type="scientific">Actinospica durhamensis</name>
    <dbReference type="NCBI Taxonomy" id="1508375"/>
    <lineage>
        <taxon>Bacteria</taxon>
        <taxon>Bacillati</taxon>
        <taxon>Actinomycetota</taxon>
        <taxon>Actinomycetes</taxon>
        <taxon>Catenulisporales</taxon>
        <taxon>Actinospicaceae</taxon>
        <taxon>Actinospica</taxon>
    </lineage>
</organism>
<gene>
    <name evidence="5" type="ORF">KDL01_07155</name>
</gene>
<feature type="domain" description="Phospholipid/glycerol acyltransferase" evidence="4">
    <location>
        <begin position="43"/>
        <end position="161"/>
    </location>
</feature>
<keyword evidence="1" id="KW-0808">Transferase</keyword>
<name>A0A941EPZ6_9ACTN</name>
<dbReference type="AlphaFoldDB" id="A0A941EPZ6"/>
<accession>A0A941EPZ6</accession>
<feature type="compositionally biased region" description="Low complexity" evidence="3">
    <location>
        <begin position="239"/>
        <end position="271"/>
    </location>
</feature>
<dbReference type="CDD" id="cd07989">
    <property type="entry name" value="LPLAT_AGPAT-like"/>
    <property type="match status" value="1"/>
</dbReference>
<dbReference type="EMBL" id="JAGSOG010000021">
    <property type="protein sequence ID" value="MBR7833034.1"/>
    <property type="molecule type" value="Genomic_DNA"/>
</dbReference>
<proteinExistence type="predicted"/>
<keyword evidence="6" id="KW-1185">Reference proteome</keyword>
<dbReference type="SUPFAM" id="SSF69593">
    <property type="entry name" value="Glycerol-3-phosphate (1)-acyltransferase"/>
    <property type="match status" value="1"/>
</dbReference>
<comment type="caution">
    <text evidence="5">The sequence shown here is derived from an EMBL/GenBank/DDBJ whole genome shotgun (WGS) entry which is preliminary data.</text>
</comment>
<evidence type="ECO:0000313" key="6">
    <source>
        <dbReference type="Proteomes" id="UP000675781"/>
    </source>
</evidence>
<protein>
    <submittedName>
        <fullName evidence="5">1-acyl-sn-glycerol-3-phosphate acyltransferase</fullName>
    </submittedName>
</protein>
<dbReference type="GO" id="GO:0005886">
    <property type="term" value="C:plasma membrane"/>
    <property type="evidence" value="ECO:0007669"/>
    <property type="project" value="TreeGrafter"/>
</dbReference>
<dbReference type="RefSeq" id="WP_212527558.1">
    <property type="nucleotide sequence ID" value="NZ_JAGSOG010000021.1"/>
</dbReference>
<dbReference type="Pfam" id="PF01553">
    <property type="entry name" value="Acyltransferase"/>
    <property type="match status" value="1"/>
</dbReference>
<evidence type="ECO:0000313" key="5">
    <source>
        <dbReference type="EMBL" id="MBR7833034.1"/>
    </source>
</evidence>
<dbReference type="PANTHER" id="PTHR10434:SF55">
    <property type="entry name" value="POSSIBLE ACYLTRANSFERASE"/>
    <property type="match status" value="1"/>
</dbReference>
<evidence type="ECO:0000259" key="4">
    <source>
        <dbReference type="SMART" id="SM00563"/>
    </source>
</evidence>
<keyword evidence="2 5" id="KW-0012">Acyltransferase</keyword>
<dbReference type="PANTHER" id="PTHR10434">
    <property type="entry name" value="1-ACYL-SN-GLYCEROL-3-PHOSPHATE ACYLTRANSFERASE"/>
    <property type="match status" value="1"/>
</dbReference>
<dbReference type="SMART" id="SM00563">
    <property type="entry name" value="PlsC"/>
    <property type="match status" value="1"/>
</dbReference>
<feature type="region of interest" description="Disordered" evidence="3">
    <location>
        <begin position="229"/>
        <end position="282"/>
    </location>
</feature>